<dbReference type="Proteomes" id="UP000014680">
    <property type="component" value="Unassembled WGS sequence"/>
</dbReference>
<evidence type="ECO:0000313" key="2">
    <source>
        <dbReference type="Proteomes" id="UP000014680"/>
    </source>
</evidence>
<organism evidence="1 2">
    <name type="scientific">Entamoeba invadens IP1</name>
    <dbReference type="NCBI Taxonomy" id="370355"/>
    <lineage>
        <taxon>Eukaryota</taxon>
        <taxon>Amoebozoa</taxon>
        <taxon>Evosea</taxon>
        <taxon>Archamoebae</taxon>
        <taxon>Mastigamoebida</taxon>
        <taxon>Entamoebidae</taxon>
        <taxon>Entamoeba</taxon>
    </lineage>
</organism>
<keyword evidence="2" id="KW-1185">Reference proteome</keyword>
<dbReference type="GeneID" id="14885771"/>
<dbReference type="KEGG" id="eiv:EIN_347900"/>
<dbReference type="AlphaFoldDB" id="A0A0A1TZ54"/>
<evidence type="ECO:0000313" key="1">
    <source>
        <dbReference type="EMBL" id="ELP86794.1"/>
    </source>
</evidence>
<name>A0A0A1TZ54_ENTIV</name>
<protein>
    <submittedName>
        <fullName evidence="1">Uncharacterized protein</fullName>
    </submittedName>
</protein>
<dbReference type="RefSeq" id="XP_004253565.1">
    <property type="nucleotide sequence ID" value="XM_004253517.1"/>
</dbReference>
<sequence>MQEVGEASNLGLNYNESKYYFLEINKEIAKLAVLTLSKQPKGNKTRVKQISLILTYMSGVFFAHNDSVKCLKKKLSGKQQCVWGKMSFVDSVQKVVKQFGGY</sequence>
<proteinExistence type="predicted"/>
<accession>A0A0A1TZ54</accession>
<gene>
    <name evidence="1" type="ORF">EIN_347900</name>
</gene>
<dbReference type="VEuPathDB" id="AmoebaDB:EIN_347900"/>
<dbReference type="EMBL" id="KB206923">
    <property type="protein sequence ID" value="ELP86794.1"/>
    <property type="molecule type" value="Genomic_DNA"/>
</dbReference>
<reference evidence="1 2" key="1">
    <citation type="submission" date="2012-10" db="EMBL/GenBank/DDBJ databases">
        <authorList>
            <person name="Zafar N."/>
            <person name="Inman J."/>
            <person name="Hall N."/>
            <person name="Lorenzi H."/>
            <person name="Caler E."/>
        </authorList>
    </citation>
    <scope>NUCLEOTIDE SEQUENCE [LARGE SCALE GENOMIC DNA]</scope>
    <source>
        <strain evidence="1 2">IP1</strain>
    </source>
</reference>